<dbReference type="GO" id="GO:0045131">
    <property type="term" value="F:pre-mRNA branch point binding"/>
    <property type="evidence" value="ECO:0007669"/>
    <property type="project" value="UniProtKB-UniRule"/>
</dbReference>
<dbReference type="CDD" id="cd02395">
    <property type="entry name" value="KH-I_BBP"/>
    <property type="match status" value="1"/>
</dbReference>
<keyword evidence="6" id="KW-0508">mRNA splicing</keyword>
<comment type="similarity">
    <text evidence="6">Belongs to the BBP/SF1 family.</text>
</comment>
<keyword evidence="10" id="KW-1185">Reference proteome</keyword>
<dbReference type="InterPro" id="IPR045071">
    <property type="entry name" value="BBP-like"/>
</dbReference>
<dbReference type="EMBL" id="JBJUIK010000008">
    <property type="protein sequence ID" value="KAL3521523.1"/>
    <property type="molecule type" value="Genomic_DNA"/>
</dbReference>
<dbReference type="GO" id="GO:0005681">
    <property type="term" value="C:spliceosomal complex"/>
    <property type="evidence" value="ECO:0007669"/>
    <property type="project" value="UniProtKB-KW"/>
</dbReference>
<dbReference type="PANTHER" id="PTHR11208:SF45">
    <property type="entry name" value="SPLICING FACTOR 1"/>
    <property type="match status" value="1"/>
</dbReference>
<keyword evidence="6" id="KW-0747">Spliceosome</keyword>
<feature type="compositionally biased region" description="Basic and acidic residues" evidence="7">
    <location>
        <begin position="258"/>
        <end position="270"/>
    </location>
</feature>
<dbReference type="PANTHER" id="PTHR11208">
    <property type="entry name" value="RNA-BINDING PROTEIN RELATED"/>
    <property type="match status" value="1"/>
</dbReference>
<reference evidence="9 10" key="1">
    <citation type="submission" date="2024-11" db="EMBL/GenBank/DDBJ databases">
        <title>A near-complete genome assembly of Cinchona calisaya.</title>
        <authorList>
            <person name="Lian D.C."/>
            <person name="Zhao X.W."/>
            <person name="Wei L."/>
        </authorList>
    </citation>
    <scope>NUCLEOTIDE SEQUENCE [LARGE SCALE GENOMIC DNA]</scope>
    <source>
        <tissue evidence="9">Nenye</tissue>
    </source>
</reference>
<feature type="region of interest" description="Disordered" evidence="7">
    <location>
        <begin position="159"/>
        <end position="208"/>
    </location>
</feature>
<keyword evidence="2 6" id="KW-0863">Zinc-finger</keyword>
<keyword evidence="1 6" id="KW-0479">Metal-binding</keyword>
<dbReference type="Proteomes" id="UP001630127">
    <property type="component" value="Unassembled WGS sequence"/>
</dbReference>
<evidence type="ECO:0000256" key="4">
    <source>
        <dbReference type="ARBA" id="ARBA00022884"/>
    </source>
</evidence>
<evidence type="ECO:0000256" key="1">
    <source>
        <dbReference type="ARBA" id="ARBA00022723"/>
    </source>
</evidence>
<keyword evidence="6" id="KW-0539">Nucleus</keyword>
<dbReference type="SMART" id="SM00322">
    <property type="entry name" value="KH"/>
    <property type="match status" value="1"/>
</dbReference>
<evidence type="ECO:0000259" key="8">
    <source>
        <dbReference type="PROSITE" id="PS50102"/>
    </source>
</evidence>
<evidence type="ECO:0000313" key="10">
    <source>
        <dbReference type="Proteomes" id="UP001630127"/>
    </source>
</evidence>
<dbReference type="InterPro" id="IPR036612">
    <property type="entry name" value="KH_dom_type_1_sf"/>
</dbReference>
<evidence type="ECO:0000313" key="9">
    <source>
        <dbReference type="EMBL" id="KAL3521523.1"/>
    </source>
</evidence>
<feature type="region of interest" description="Disordered" evidence="7">
    <location>
        <begin position="252"/>
        <end position="278"/>
    </location>
</feature>
<dbReference type="Gene3D" id="3.30.1370.10">
    <property type="entry name" value="K Homology domain, type 1"/>
    <property type="match status" value="1"/>
</dbReference>
<dbReference type="InterPro" id="IPR035979">
    <property type="entry name" value="RBD_domain_sf"/>
</dbReference>
<proteinExistence type="inferred from homology"/>
<dbReference type="Pfam" id="PF00076">
    <property type="entry name" value="RRM_1"/>
    <property type="match status" value="1"/>
</dbReference>
<feature type="domain" description="RRM" evidence="8">
    <location>
        <begin position="513"/>
        <end position="591"/>
    </location>
</feature>
<evidence type="ECO:0000256" key="2">
    <source>
        <dbReference type="ARBA" id="ARBA00022771"/>
    </source>
</evidence>
<keyword evidence="3 6" id="KW-0862">Zinc</keyword>
<gene>
    <name evidence="9" type="ORF">ACH5RR_019672</name>
</gene>
<dbReference type="SMART" id="SM00360">
    <property type="entry name" value="RRM"/>
    <property type="match status" value="1"/>
</dbReference>
<protein>
    <recommendedName>
        <fullName evidence="6">Branchpoint-bridging protein</fullName>
    </recommendedName>
</protein>
<dbReference type="InterPro" id="IPR012677">
    <property type="entry name" value="Nucleotide-bd_a/b_plait_sf"/>
</dbReference>
<dbReference type="InterPro" id="IPR047086">
    <property type="entry name" value="SF1-HH_sf"/>
</dbReference>
<feature type="compositionally biased region" description="Basic and acidic residues" evidence="7">
    <location>
        <begin position="108"/>
        <end position="123"/>
    </location>
</feature>
<evidence type="ECO:0000256" key="5">
    <source>
        <dbReference type="PROSITE-ProRule" id="PRU00176"/>
    </source>
</evidence>
<comment type="function">
    <text evidence="6">Necessary for the splicing of pre-mRNA. Has a role in the recognition of the branch site (5'-UACUAAC-3'), the pyrimidine tract and the 3'-splice site at the 3'-end of introns.</text>
</comment>
<feature type="region of interest" description="Disordered" evidence="7">
    <location>
        <begin position="108"/>
        <end position="128"/>
    </location>
</feature>
<dbReference type="GO" id="GO:0000398">
    <property type="term" value="P:mRNA splicing, via spliceosome"/>
    <property type="evidence" value="ECO:0007669"/>
    <property type="project" value="UniProtKB-UniRule"/>
</dbReference>
<sequence>MASFAPYPQDGTRFRWEFEEHLEEFDMQPNHGLTTEFYPFPTLMKDNVVSEEPEWDAEEDFCEETMTKSRGESFIPFLSCGGKVVTELIEDHSENTLQEHRLKSLSDLSGDDHGCSHEKKRQLNVDAFEPSDHLQKNLIKPESDVGYAVRDFDSRIRALKSGGSGSESSPKQEEHAENSGKQRRTRWGPEQACEIGENDGTNKRRKTRWDTNDFQLKLLGPMHLPDFLRKFNESELDPERSGLKAKLMEINRKLQSSDLRDDRPEEERSPSPEPIYNNLGRRINTREVRLRRRLSDERSRIISKLVKKNPTFKTPPKPKLTKLSKKLYIPVKEYPTYNFIGLIIGPRGNTQKKMEKETGAKIYLRGKGAENSEKRGPTGNEDLHVRVEADNKKSFDAAVAMIEKLLIPVADGSNCHKGAQLVELSKLKGTYKDRKNTCNICKEQGHREYARPFQKSAFERITCNSCGSFCHLTSNCPLSISSQICEPSWKSSGLGSVSVPNTETKLHKEIGFTKLYVGYLPQIFDSKRLKELFLPFGKITDAKVIKDRITGLSKGYGFVTFENPADVAGAVEYMNGCEMDGKKLAVRFAKHPEVADYLPSSNLAILSGPMSALSSSQWKVTSLPVPAASMLPQSQSSMVNCGIPFSYQYPDEIPLASQFTGETKYLKSMFHKHFNKPTVEQTPAFHLDPMPGDMDSTVRSFDN</sequence>
<comment type="caution">
    <text evidence="9">The sequence shown here is derived from an EMBL/GenBank/DDBJ whole genome shotgun (WGS) entry which is preliminary data.</text>
</comment>
<dbReference type="GO" id="GO:0008270">
    <property type="term" value="F:zinc ion binding"/>
    <property type="evidence" value="ECO:0007669"/>
    <property type="project" value="UniProtKB-UniRule"/>
</dbReference>
<feature type="compositionally biased region" description="Basic and acidic residues" evidence="7">
    <location>
        <begin position="170"/>
        <end position="180"/>
    </location>
</feature>
<dbReference type="PROSITE" id="PS50102">
    <property type="entry name" value="RRM"/>
    <property type="match status" value="1"/>
</dbReference>
<dbReference type="SUPFAM" id="SSF54791">
    <property type="entry name" value="Eukaryotic type KH-domain (KH-domain type I)"/>
    <property type="match status" value="1"/>
</dbReference>
<dbReference type="InterPro" id="IPR004087">
    <property type="entry name" value="KH_dom"/>
</dbReference>
<name>A0ABD2ZVB0_9GENT</name>
<dbReference type="Gene3D" id="3.30.70.330">
    <property type="match status" value="1"/>
</dbReference>
<dbReference type="Pfam" id="PF22675">
    <property type="entry name" value="KH-I_KHDC4-BBP"/>
    <property type="match status" value="1"/>
</dbReference>
<dbReference type="InterPro" id="IPR000504">
    <property type="entry name" value="RRM_dom"/>
</dbReference>
<evidence type="ECO:0000256" key="6">
    <source>
        <dbReference type="RuleBase" id="RU367126"/>
    </source>
</evidence>
<organism evidence="9 10">
    <name type="scientific">Cinchona calisaya</name>
    <dbReference type="NCBI Taxonomy" id="153742"/>
    <lineage>
        <taxon>Eukaryota</taxon>
        <taxon>Viridiplantae</taxon>
        <taxon>Streptophyta</taxon>
        <taxon>Embryophyta</taxon>
        <taxon>Tracheophyta</taxon>
        <taxon>Spermatophyta</taxon>
        <taxon>Magnoliopsida</taxon>
        <taxon>eudicotyledons</taxon>
        <taxon>Gunneridae</taxon>
        <taxon>Pentapetalae</taxon>
        <taxon>asterids</taxon>
        <taxon>lamiids</taxon>
        <taxon>Gentianales</taxon>
        <taxon>Rubiaceae</taxon>
        <taxon>Cinchonoideae</taxon>
        <taxon>Cinchoneae</taxon>
        <taxon>Cinchona</taxon>
    </lineage>
</organism>
<dbReference type="InterPro" id="IPR032570">
    <property type="entry name" value="SF1-HH"/>
</dbReference>
<evidence type="ECO:0000256" key="3">
    <source>
        <dbReference type="ARBA" id="ARBA00022833"/>
    </source>
</evidence>
<dbReference type="AlphaFoldDB" id="A0ABD2ZVB0"/>
<dbReference type="SUPFAM" id="SSF54928">
    <property type="entry name" value="RNA-binding domain, RBD"/>
    <property type="match status" value="1"/>
</dbReference>
<comment type="subcellular location">
    <subcellularLocation>
        <location evidence="6">Nucleus</location>
    </subcellularLocation>
</comment>
<dbReference type="Pfam" id="PF16275">
    <property type="entry name" value="SF1-HH"/>
    <property type="match status" value="1"/>
</dbReference>
<dbReference type="PROSITE" id="PS50084">
    <property type="entry name" value="KH_TYPE_1"/>
    <property type="match status" value="1"/>
</dbReference>
<dbReference type="InterPro" id="IPR055256">
    <property type="entry name" value="KH_1_KHDC4/BBP-like"/>
</dbReference>
<keyword evidence="4 5" id="KW-0694">RNA-binding</keyword>
<evidence type="ECO:0000256" key="7">
    <source>
        <dbReference type="SAM" id="MobiDB-lite"/>
    </source>
</evidence>
<accession>A0ABD2ZVB0</accession>
<keyword evidence="6" id="KW-0507">mRNA processing</keyword>
<dbReference type="Gene3D" id="6.10.140.1790">
    <property type="match status" value="1"/>
</dbReference>